<evidence type="ECO:0000256" key="6">
    <source>
        <dbReference type="SAM" id="MobiDB-lite"/>
    </source>
</evidence>
<keyword evidence="3 7" id="KW-0812">Transmembrane</keyword>
<dbReference type="GO" id="GO:0005886">
    <property type="term" value="C:plasma membrane"/>
    <property type="evidence" value="ECO:0007669"/>
    <property type="project" value="InterPro"/>
</dbReference>
<comment type="caution">
    <text evidence="8">The sequence shown here is derived from an EMBL/GenBank/DDBJ whole genome shotgun (WGS) entry which is preliminary data.</text>
</comment>
<keyword evidence="5 7" id="KW-0472">Membrane</keyword>
<dbReference type="EMBL" id="RDQO01000005">
    <property type="protein sequence ID" value="RMX04268.1"/>
    <property type="molecule type" value="Genomic_DNA"/>
</dbReference>
<dbReference type="PANTHER" id="PTHR37481:SF1">
    <property type="entry name" value="LIPOPOLYSACCHARIDE EXPORT SYSTEM PROTEIN LPTC"/>
    <property type="match status" value="1"/>
</dbReference>
<organism evidence="8 9">
    <name type="scientific">Corticibacter populi</name>
    <dbReference type="NCBI Taxonomy" id="1550736"/>
    <lineage>
        <taxon>Bacteria</taxon>
        <taxon>Pseudomonadati</taxon>
        <taxon>Pseudomonadota</taxon>
        <taxon>Betaproteobacteria</taxon>
        <taxon>Burkholderiales</taxon>
        <taxon>Comamonadaceae</taxon>
        <taxon>Corticibacter</taxon>
    </lineage>
</organism>
<feature type="transmembrane region" description="Helical" evidence="7">
    <location>
        <begin position="23"/>
        <end position="43"/>
    </location>
</feature>
<name>A0A3M6QMF6_9BURK</name>
<proteinExistence type="predicted"/>
<keyword evidence="4 7" id="KW-1133">Transmembrane helix</keyword>
<dbReference type="GO" id="GO:0030288">
    <property type="term" value="C:outer membrane-bounded periplasmic space"/>
    <property type="evidence" value="ECO:0007669"/>
    <property type="project" value="TreeGrafter"/>
</dbReference>
<keyword evidence="2" id="KW-0997">Cell inner membrane</keyword>
<sequence>MNASLTAPSGRRKRGLRYRIDKLSVYLPMIAMAVLALGTFWLARSVPPTVQDAPQRAPGSEPDYQLFDFVIRNYTPGGAMSSEIMGDVARHRPDTDTLEVEQVRIRAIGDDGRLTTASADTGTSNADGSELSLHGNAVVIQHALGALPRQEFRGEELQVWPEQERVRSDKPVVLLRGQDRMTGDQLDYDKRQQRMDLSGRVRSTIQPAPSAPSAPAP</sequence>
<dbReference type="Gene3D" id="2.60.450.10">
    <property type="entry name" value="Lipopolysaccharide (LPS) transport protein A like domain"/>
    <property type="match status" value="1"/>
</dbReference>
<protein>
    <submittedName>
        <fullName evidence="8">LPS export ABC transporter periplasmic protein LptC</fullName>
    </submittedName>
</protein>
<evidence type="ECO:0000256" key="4">
    <source>
        <dbReference type="ARBA" id="ARBA00022989"/>
    </source>
</evidence>
<evidence type="ECO:0000256" key="7">
    <source>
        <dbReference type="SAM" id="Phobius"/>
    </source>
</evidence>
<dbReference type="AlphaFoldDB" id="A0A3M6QMF6"/>
<feature type="region of interest" description="Disordered" evidence="6">
    <location>
        <begin position="195"/>
        <end position="217"/>
    </location>
</feature>
<dbReference type="Pfam" id="PF06835">
    <property type="entry name" value="LptC"/>
    <property type="match status" value="1"/>
</dbReference>
<evidence type="ECO:0000313" key="9">
    <source>
        <dbReference type="Proteomes" id="UP000278006"/>
    </source>
</evidence>
<reference evidence="8 9" key="1">
    <citation type="submission" date="2018-10" db="EMBL/GenBank/DDBJ databases">
        <title>Draft genome of Cortibacter populi DSM10536.</title>
        <authorList>
            <person name="Bernier A.-M."/>
            <person name="Bernard K."/>
        </authorList>
    </citation>
    <scope>NUCLEOTIDE SEQUENCE [LARGE SCALE GENOMIC DNA]</scope>
    <source>
        <strain evidence="8 9">DSM 105136</strain>
    </source>
</reference>
<dbReference type="InterPro" id="IPR010664">
    <property type="entry name" value="LipoPS_assembly_LptC-rel"/>
</dbReference>
<evidence type="ECO:0000256" key="2">
    <source>
        <dbReference type="ARBA" id="ARBA00022519"/>
    </source>
</evidence>
<dbReference type="GO" id="GO:0017089">
    <property type="term" value="F:glycolipid transfer activity"/>
    <property type="evidence" value="ECO:0007669"/>
    <property type="project" value="TreeGrafter"/>
</dbReference>
<dbReference type="OrthoDB" id="5298112at2"/>
<dbReference type="InterPro" id="IPR026265">
    <property type="entry name" value="LptC"/>
</dbReference>
<dbReference type="RefSeq" id="WP_122231091.1">
    <property type="nucleotide sequence ID" value="NZ_RDQO01000005.1"/>
</dbReference>
<dbReference type="InterPro" id="IPR052363">
    <property type="entry name" value="LPS_export_LptC"/>
</dbReference>
<dbReference type="PANTHER" id="PTHR37481">
    <property type="entry name" value="LIPOPOLYSACCHARIDE EXPORT SYSTEM PROTEIN LPTC"/>
    <property type="match status" value="1"/>
</dbReference>
<keyword evidence="1" id="KW-1003">Cell membrane</keyword>
<gene>
    <name evidence="8" type="primary">lptC</name>
    <name evidence="8" type="ORF">D8I35_15895</name>
</gene>
<accession>A0A3M6QMF6</accession>
<dbReference type="Proteomes" id="UP000278006">
    <property type="component" value="Unassembled WGS sequence"/>
</dbReference>
<evidence type="ECO:0000313" key="8">
    <source>
        <dbReference type="EMBL" id="RMX04268.1"/>
    </source>
</evidence>
<keyword evidence="9" id="KW-1185">Reference proteome</keyword>
<evidence type="ECO:0000256" key="3">
    <source>
        <dbReference type="ARBA" id="ARBA00022692"/>
    </source>
</evidence>
<dbReference type="GO" id="GO:0015221">
    <property type="term" value="F:lipopolysaccharide transmembrane transporter activity"/>
    <property type="evidence" value="ECO:0007669"/>
    <property type="project" value="InterPro"/>
</dbReference>
<evidence type="ECO:0000256" key="5">
    <source>
        <dbReference type="ARBA" id="ARBA00023136"/>
    </source>
</evidence>
<dbReference type="NCBIfam" id="TIGR04409">
    <property type="entry name" value="LptC_YrbK"/>
    <property type="match status" value="1"/>
</dbReference>
<evidence type="ECO:0000256" key="1">
    <source>
        <dbReference type="ARBA" id="ARBA00022475"/>
    </source>
</evidence>